<comment type="caution">
    <text evidence="10">The sequence shown here is derived from an EMBL/GenBank/DDBJ whole genome shotgun (WGS) entry which is preliminary data.</text>
</comment>
<feature type="region of interest" description="Adenylyl transferase" evidence="7">
    <location>
        <begin position="413"/>
        <end position="911"/>
    </location>
</feature>
<evidence type="ECO:0000256" key="7">
    <source>
        <dbReference type="HAMAP-Rule" id="MF_00802"/>
    </source>
</evidence>
<sequence length="911" mass="102814">MTALAAYSRYYQRIQRRYAQEWALLPPGQATRECMEQALQALLVQRSLGEALRILRQLVLVRLIERDVEQGAPMQEVVHSMTALAELALDHACAWGQAQLQARYGQPCDEQGRPVQFWVVGMGKLGARELNVSSDIDLIYVYEREGQTSGRDDGRGVISNQEYFAHLVRHIQTLVGDATEHGFVFRMDLALRPHGKSGPPTISLGALHQYFLVHGREWERFAWLKSRIVAPGKCVRMPGVLKLRETVLPFVFRRYLDYAIFDALRDLHRQIREHASARSAGRPERANDLKIARGGIREIEFIVQLLQVVRGGNFPELRCRPTLEALERLARADLMPEATAAQLQQAYIFLRQSEHRIQYLDDQQTHILPTQSADLAWLAASMGFADSASYLQALAAHRERVAQEFDALLGAQQGRADEDETFVHENTHGRRNLQNVPASFTQLLAQVPPVMAEHLRTRTDLARFQTLREGARARALALLAATGQRLASGEATPEAATRFCDWMESLLGREIYFALLMERPAIHARLLQLLGSSKWPLRYMHTHPGVVDELASGAMLRERFDPEWFLDELQRRRDSLRETGEADEEALMDVLRRAQHAETFRTLARDVDGRITVEEVADDLSALADTVLQTACAWCWPYLRKRHREAPQFAIIGYGKLGGKELGYGSDLDIVFVYDDEHEDAPQVYANLVRKLIAWLSTATAEGTLYEIDTALRPNGNSGLLVTSFKAYADYQQQRGSNTAWTWEHQAMTRARFVHGCEQLRQRFDAVREAVICAPRDRAALRAEIVAMREKMRHARPIAPGQFDLKHSPGGMIDIEFATQYLVLAHAGEHRQLIRNAGNTALLRMAEDAGLLPAGLGYAAADSYRAMRRSQHTARLDECPATLPLEQAQALQQAGRQLWEAVFGPAQPECP</sequence>
<evidence type="ECO:0000259" key="8">
    <source>
        <dbReference type="Pfam" id="PF03710"/>
    </source>
</evidence>
<dbReference type="HAMAP" id="MF_00802">
    <property type="entry name" value="GlnE"/>
    <property type="match status" value="1"/>
</dbReference>
<dbReference type="FunFam" id="1.20.120.330:FF:000005">
    <property type="entry name" value="Bifunctional glutamine synthetase adenylyltransferase/adenylyl-removing enzyme"/>
    <property type="match status" value="1"/>
</dbReference>
<feature type="region of interest" description="Adenylyl removase" evidence="7">
    <location>
        <begin position="1"/>
        <end position="413"/>
    </location>
</feature>
<dbReference type="GO" id="GO:0005524">
    <property type="term" value="F:ATP binding"/>
    <property type="evidence" value="ECO:0007669"/>
    <property type="project" value="UniProtKB-UniRule"/>
</dbReference>
<dbReference type="EC" id="2.7.7.89" evidence="7"/>
<keyword evidence="3 7" id="KW-0547">Nucleotide-binding</keyword>
<feature type="domain" description="PII-uridylyltransferase/Glutamine-synthetase adenylyltransferase" evidence="9">
    <location>
        <begin position="267"/>
        <end position="408"/>
    </location>
</feature>
<keyword evidence="1 7" id="KW-0808">Transferase</keyword>
<keyword evidence="6 7" id="KW-0511">Multifunctional enzyme</keyword>
<keyword evidence="2 7" id="KW-0548">Nucleotidyltransferase</keyword>
<evidence type="ECO:0000313" key="11">
    <source>
        <dbReference type="Proteomes" id="UP000267521"/>
    </source>
</evidence>
<evidence type="ECO:0000256" key="6">
    <source>
        <dbReference type="ARBA" id="ARBA00023268"/>
    </source>
</evidence>
<comment type="catalytic activity">
    <reaction evidence="7">
        <text>[glutamine synthetase]-L-tyrosine + ATP = [glutamine synthetase]-O(4)-(5'-adenylyl)-L-tyrosine + diphosphate</text>
        <dbReference type="Rhea" id="RHEA:18589"/>
        <dbReference type="Rhea" id="RHEA-COMP:10660"/>
        <dbReference type="Rhea" id="RHEA-COMP:10661"/>
        <dbReference type="ChEBI" id="CHEBI:30616"/>
        <dbReference type="ChEBI" id="CHEBI:33019"/>
        <dbReference type="ChEBI" id="CHEBI:46858"/>
        <dbReference type="ChEBI" id="CHEBI:83624"/>
        <dbReference type="EC" id="2.7.7.42"/>
    </reaction>
</comment>
<dbReference type="SUPFAM" id="SSF81593">
    <property type="entry name" value="Nucleotidyltransferase substrate binding subunit/domain"/>
    <property type="match status" value="2"/>
</dbReference>
<accession>A0A3M6PWQ5</accession>
<feature type="domain" description="Glutamate-ammonia ligase adenylyltransferase repeated" evidence="8">
    <location>
        <begin position="525"/>
        <end position="766"/>
    </location>
</feature>
<dbReference type="Gene3D" id="1.20.120.330">
    <property type="entry name" value="Nucleotidyltransferases domain 2"/>
    <property type="match status" value="2"/>
</dbReference>
<dbReference type="GO" id="GO:0016874">
    <property type="term" value="F:ligase activity"/>
    <property type="evidence" value="ECO:0007669"/>
    <property type="project" value="UniProtKB-KW"/>
</dbReference>
<dbReference type="Gene3D" id="1.20.120.1510">
    <property type="match status" value="1"/>
</dbReference>
<dbReference type="Proteomes" id="UP000267521">
    <property type="component" value="Unassembled WGS sequence"/>
</dbReference>
<dbReference type="InterPro" id="IPR043519">
    <property type="entry name" value="NT_sf"/>
</dbReference>
<evidence type="ECO:0000256" key="1">
    <source>
        <dbReference type="ARBA" id="ARBA00022679"/>
    </source>
</evidence>
<dbReference type="InterPro" id="IPR013546">
    <property type="entry name" value="PII_UdlTrfase/GS_AdlTrfase"/>
</dbReference>
<proteinExistence type="inferred from homology"/>
<dbReference type="GO" id="GO:0047388">
    <property type="term" value="F:[glutamine synthetase]-adenylyl-L-tyrosine phosphorylase activity"/>
    <property type="evidence" value="ECO:0007669"/>
    <property type="project" value="UniProtKB-EC"/>
</dbReference>
<evidence type="ECO:0000256" key="2">
    <source>
        <dbReference type="ARBA" id="ARBA00022695"/>
    </source>
</evidence>
<evidence type="ECO:0000313" key="10">
    <source>
        <dbReference type="EMBL" id="RMW95512.1"/>
    </source>
</evidence>
<dbReference type="Gene3D" id="3.30.460.10">
    <property type="entry name" value="Beta Polymerase, domain 2"/>
    <property type="match status" value="2"/>
</dbReference>
<keyword evidence="5 7" id="KW-0460">Magnesium</keyword>
<evidence type="ECO:0000256" key="3">
    <source>
        <dbReference type="ARBA" id="ARBA00022741"/>
    </source>
</evidence>
<dbReference type="PANTHER" id="PTHR30621">
    <property type="entry name" value="GLUTAMINE SYNTHETASE ADENYLYLTRANSFERASE"/>
    <property type="match status" value="1"/>
</dbReference>
<feature type="domain" description="PII-uridylyltransferase/Glutamine-synthetase adenylyltransferase" evidence="9">
    <location>
        <begin position="793"/>
        <end position="876"/>
    </location>
</feature>
<name>A0A3M6PWQ5_9BURK</name>
<dbReference type="GO" id="GO:0005829">
    <property type="term" value="C:cytosol"/>
    <property type="evidence" value="ECO:0007669"/>
    <property type="project" value="TreeGrafter"/>
</dbReference>
<keyword evidence="4 7" id="KW-0067">ATP-binding</keyword>
<dbReference type="GO" id="GO:0000287">
    <property type="term" value="F:magnesium ion binding"/>
    <property type="evidence" value="ECO:0007669"/>
    <property type="project" value="UniProtKB-UniRule"/>
</dbReference>
<dbReference type="SUPFAM" id="SSF81301">
    <property type="entry name" value="Nucleotidyltransferase"/>
    <property type="match status" value="2"/>
</dbReference>
<dbReference type="Pfam" id="PF03710">
    <property type="entry name" value="GlnE"/>
    <property type="match status" value="2"/>
</dbReference>
<dbReference type="RefSeq" id="WP_122239016.1">
    <property type="nucleotide sequence ID" value="NZ_RDQM01000015.1"/>
</dbReference>
<dbReference type="EC" id="2.7.7.42" evidence="7"/>
<comment type="catalytic activity">
    <reaction evidence="7">
        <text>[glutamine synthetase]-O(4)-(5'-adenylyl)-L-tyrosine + phosphate = [glutamine synthetase]-L-tyrosine + ADP</text>
        <dbReference type="Rhea" id="RHEA:43716"/>
        <dbReference type="Rhea" id="RHEA-COMP:10660"/>
        <dbReference type="Rhea" id="RHEA-COMP:10661"/>
        <dbReference type="ChEBI" id="CHEBI:43474"/>
        <dbReference type="ChEBI" id="CHEBI:46858"/>
        <dbReference type="ChEBI" id="CHEBI:83624"/>
        <dbReference type="ChEBI" id="CHEBI:456216"/>
        <dbReference type="EC" id="2.7.7.89"/>
    </reaction>
</comment>
<reference evidence="10 11" key="1">
    <citation type="submission" date="2018-10" db="EMBL/GenBank/DDBJ databases">
        <title>Comamonadaceae CDC group NO-1 genome sequencing and assembly.</title>
        <authorList>
            <person name="Bernier A.-M."/>
            <person name="Bernard K."/>
        </authorList>
    </citation>
    <scope>NUCLEOTIDE SEQUENCE [LARGE SCALE GENOMIC DNA]</scope>
    <source>
        <strain evidence="10 11">NML970147</strain>
    </source>
</reference>
<dbReference type="NCBIfam" id="NF008292">
    <property type="entry name" value="PRK11072.1"/>
    <property type="match status" value="1"/>
</dbReference>
<dbReference type="Pfam" id="PF08335">
    <property type="entry name" value="GlnD_UR_UTase"/>
    <property type="match status" value="2"/>
</dbReference>
<evidence type="ECO:0000256" key="5">
    <source>
        <dbReference type="ARBA" id="ARBA00022842"/>
    </source>
</evidence>
<dbReference type="EMBL" id="RDQM01000015">
    <property type="protein sequence ID" value="RMW95512.1"/>
    <property type="molecule type" value="Genomic_DNA"/>
</dbReference>
<comment type="function">
    <text evidence="7">Involved in the regulation of glutamine synthetase GlnA, a key enzyme in the process to assimilate ammonia. When cellular nitrogen levels are high, the C-terminal adenylyl transferase (AT) inactivates GlnA by covalent transfer of an adenylyl group from ATP to specific tyrosine residue of GlnA, thus reducing its activity. Conversely, when nitrogen levels are low, the N-terminal adenylyl removase (AR) activates GlnA by removing the adenylyl group by phosphorolysis, increasing its activity. The regulatory region of GlnE binds the signal transduction protein PII (GlnB) which indicates the nitrogen status of the cell.</text>
</comment>
<keyword evidence="10" id="KW-0436">Ligase</keyword>
<gene>
    <name evidence="7" type="primary">glnE</name>
    <name evidence="10" type="ORF">EBQ26_10715</name>
</gene>
<organism evidence="10 11">
    <name type="scientific">Allofranklinella schreckenbergeri</name>
    <dbReference type="NCBI Taxonomy" id="1076744"/>
    <lineage>
        <taxon>Bacteria</taxon>
        <taxon>Pseudomonadati</taxon>
        <taxon>Pseudomonadota</taxon>
        <taxon>Betaproteobacteria</taxon>
        <taxon>Burkholderiales</taxon>
        <taxon>Comamonadaceae</taxon>
        <taxon>Allofranklinella</taxon>
    </lineage>
</organism>
<dbReference type="InterPro" id="IPR005190">
    <property type="entry name" value="GlnE_rpt_dom"/>
</dbReference>
<comment type="cofactor">
    <cofactor evidence="7">
        <name>Mg(2+)</name>
        <dbReference type="ChEBI" id="CHEBI:18420"/>
    </cofactor>
</comment>
<evidence type="ECO:0000259" key="9">
    <source>
        <dbReference type="Pfam" id="PF08335"/>
    </source>
</evidence>
<evidence type="ECO:0000256" key="4">
    <source>
        <dbReference type="ARBA" id="ARBA00022840"/>
    </source>
</evidence>
<dbReference type="CDD" id="cd05401">
    <property type="entry name" value="NT_GlnE_GlnD_like"/>
    <property type="match status" value="2"/>
</dbReference>
<feature type="domain" description="Glutamate-ammonia ligase adenylyltransferase repeated" evidence="8">
    <location>
        <begin position="27"/>
        <end position="230"/>
    </location>
</feature>
<dbReference type="GO" id="GO:0008882">
    <property type="term" value="F:[glutamate-ammonia-ligase] adenylyltransferase activity"/>
    <property type="evidence" value="ECO:0007669"/>
    <property type="project" value="UniProtKB-UniRule"/>
</dbReference>
<dbReference type="GO" id="GO:0000820">
    <property type="term" value="P:regulation of glutamine family amino acid metabolic process"/>
    <property type="evidence" value="ECO:0007669"/>
    <property type="project" value="UniProtKB-UniRule"/>
</dbReference>
<dbReference type="InterPro" id="IPR023057">
    <property type="entry name" value="GlnE"/>
</dbReference>
<dbReference type="AlphaFoldDB" id="A0A3M6PWQ5"/>
<dbReference type="PANTHER" id="PTHR30621:SF0">
    <property type="entry name" value="BIFUNCTIONAL GLUTAMINE SYNTHETASE ADENYLYLTRANSFERASE_ADENYLYL-REMOVING ENZYME"/>
    <property type="match status" value="1"/>
</dbReference>
<comment type="similarity">
    <text evidence="7">Belongs to the GlnE family.</text>
</comment>
<protein>
    <recommendedName>
        <fullName evidence="7">Bifunctional glutamine synthetase adenylyltransferase/adenylyl-removing enzyme</fullName>
    </recommendedName>
    <alternativeName>
        <fullName evidence="7">ATP:glutamine synthetase adenylyltransferase</fullName>
    </alternativeName>
    <alternativeName>
        <fullName evidence="7">ATase</fullName>
    </alternativeName>
    <domain>
        <recommendedName>
            <fullName evidence="7">Glutamine synthetase adenylyl-L-tyrosine phosphorylase</fullName>
            <ecNumber evidence="7">2.7.7.89</ecNumber>
        </recommendedName>
        <alternativeName>
            <fullName evidence="7">Adenylyl removase</fullName>
            <shortName evidence="7">AR</shortName>
            <shortName evidence="7">AT-N</shortName>
        </alternativeName>
    </domain>
    <domain>
        <recommendedName>
            <fullName evidence="7">Glutamine synthetase adenylyl transferase</fullName>
            <ecNumber evidence="7">2.7.7.42</ecNumber>
        </recommendedName>
        <alternativeName>
            <fullName evidence="7">Adenylyl transferase</fullName>
            <shortName evidence="7">AT</shortName>
            <shortName evidence="7">AT-C</shortName>
        </alternativeName>
    </domain>
</protein>